<evidence type="ECO:0000256" key="1">
    <source>
        <dbReference type="SAM" id="SignalP"/>
    </source>
</evidence>
<gene>
    <name evidence="2" type="ORF">SAMN05444170_3475</name>
</gene>
<dbReference type="Proteomes" id="UP000184096">
    <property type="component" value="Chromosome I"/>
</dbReference>
<protein>
    <submittedName>
        <fullName evidence="2">Uncharacterized protein</fullName>
    </submittedName>
</protein>
<evidence type="ECO:0000313" key="3">
    <source>
        <dbReference type="Proteomes" id="UP000184096"/>
    </source>
</evidence>
<accession>A0A1M7U3M3</accession>
<keyword evidence="3" id="KW-1185">Reference proteome</keyword>
<sequence length="146" mass="15761">MKFLTGLLAFVLLFAGAESGGAAVRIADDRGGMIGSYLDKYEGLRRSHQVVMIDGQCASACTIVLGKIPHDKICVTSNAALAFHAAFDFGSGGQEITNRAATKVLYSMYPLRVQRWISRQGGLTPHLIVLRGAELAKMYRPCDLNA</sequence>
<name>A0A1M7U3M3_9BRAD</name>
<organism evidence="2 3">
    <name type="scientific">Bradyrhizobium erythrophlei</name>
    <dbReference type="NCBI Taxonomy" id="1437360"/>
    <lineage>
        <taxon>Bacteria</taxon>
        <taxon>Pseudomonadati</taxon>
        <taxon>Pseudomonadota</taxon>
        <taxon>Alphaproteobacteria</taxon>
        <taxon>Hyphomicrobiales</taxon>
        <taxon>Nitrobacteraceae</taxon>
        <taxon>Bradyrhizobium</taxon>
    </lineage>
</organism>
<dbReference type="EMBL" id="LT670849">
    <property type="protein sequence ID" value="SHN77631.1"/>
    <property type="molecule type" value="Genomic_DNA"/>
</dbReference>
<proteinExistence type="predicted"/>
<keyword evidence="1" id="KW-0732">Signal</keyword>
<dbReference type="AlphaFoldDB" id="A0A1M7U3M3"/>
<evidence type="ECO:0000313" key="2">
    <source>
        <dbReference type="EMBL" id="SHN77631.1"/>
    </source>
</evidence>
<feature type="chain" id="PRO_5012771357" evidence="1">
    <location>
        <begin position="23"/>
        <end position="146"/>
    </location>
</feature>
<dbReference type="RefSeq" id="WP_072819439.1">
    <property type="nucleotide sequence ID" value="NZ_LT670849.1"/>
</dbReference>
<feature type="signal peptide" evidence="1">
    <location>
        <begin position="1"/>
        <end position="22"/>
    </location>
</feature>
<reference evidence="3" key="1">
    <citation type="submission" date="2016-11" db="EMBL/GenBank/DDBJ databases">
        <authorList>
            <person name="Varghese N."/>
            <person name="Submissions S."/>
        </authorList>
    </citation>
    <scope>NUCLEOTIDE SEQUENCE [LARGE SCALE GENOMIC DNA]</scope>
    <source>
        <strain evidence="3">GAS401</strain>
    </source>
</reference>
<dbReference type="OrthoDB" id="8227073at2"/>